<comment type="similarity">
    <text evidence="2">Belongs to the auxin efflux carrier (TC 2.A.69) family.</text>
</comment>
<name>A0A1G2BW13_9BACT</name>
<organism evidence="9 10">
    <name type="scientific">Candidatus Komeilibacteria bacterium RIFOXYC1_FULL_37_11</name>
    <dbReference type="NCBI Taxonomy" id="1798555"/>
    <lineage>
        <taxon>Bacteria</taxon>
        <taxon>Candidatus Komeiliibacteriota</taxon>
    </lineage>
</organism>
<keyword evidence="4" id="KW-1003">Cell membrane</keyword>
<dbReference type="EMBL" id="MHKQ01000026">
    <property type="protein sequence ID" value="OGY93231.1"/>
    <property type="molecule type" value="Genomic_DNA"/>
</dbReference>
<dbReference type="InterPro" id="IPR038770">
    <property type="entry name" value="Na+/solute_symporter_sf"/>
</dbReference>
<feature type="transmembrane region" description="Helical" evidence="8">
    <location>
        <begin position="206"/>
        <end position="223"/>
    </location>
</feature>
<gene>
    <name evidence="9" type="ORF">A2406_03405</name>
</gene>
<feature type="transmembrane region" description="Helical" evidence="8">
    <location>
        <begin position="235"/>
        <end position="254"/>
    </location>
</feature>
<dbReference type="GO" id="GO:0005886">
    <property type="term" value="C:plasma membrane"/>
    <property type="evidence" value="ECO:0007669"/>
    <property type="project" value="UniProtKB-SubCell"/>
</dbReference>
<keyword evidence="6 8" id="KW-1133">Transmembrane helix</keyword>
<evidence type="ECO:0000256" key="7">
    <source>
        <dbReference type="ARBA" id="ARBA00023136"/>
    </source>
</evidence>
<feature type="transmembrane region" description="Helical" evidence="8">
    <location>
        <begin position="266"/>
        <end position="286"/>
    </location>
</feature>
<dbReference type="InterPro" id="IPR004776">
    <property type="entry name" value="Mem_transp_PIN-like"/>
</dbReference>
<feature type="transmembrane region" description="Helical" evidence="8">
    <location>
        <begin position="124"/>
        <end position="143"/>
    </location>
</feature>
<evidence type="ECO:0000313" key="10">
    <source>
        <dbReference type="Proteomes" id="UP000177626"/>
    </source>
</evidence>
<feature type="transmembrane region" description="Helical" evidence="8">
    <location>
        <begin position="94"/>
        <end position="112"/>
    </location>
</feature>
<dbReference type="Proteomes" id="UP000177626">
    <property type="component" value="Unassembled WGS sequence"/>
</dbReference>
<feature type="transmembrane region" description="Helical" evidence="8">
    <location>
        <begin position="6"/>
        <end position="22"/>
    </location>
</feature>
<dbReference type="Pfam" id="PF03547">
    <property type="entry name" value="Mem_trans"/>
    <property type="match status" value="1"/>
</dbReference>
<evidence type="ECO:0000256" key="2">
    <source>
        <dbReference type="ARBA" id="ARBA00010145"/>
    </source>
</evidence>
<keyword evidence="7 8" id="KW-0472">Membrane</keyword>
<comment type="caution">
    <text evidence="9">The sequence shown here is derived from an EMBL/GenBank/DDBJ whole genome shotgun (WGS) entry which is preliminary data.</text>
</comment>
<accession>A0A1G2BW13</accession>
<dbReference type="PANTHER" id="PTHR36838:SF3">
    <property type="entry name" value="TRANSPORTER AUXIN EFFLUX CARRIER EC FAMILY"/>
    <property type="match status" value="1"/>
</dbReference>
<dbReference type="GO" id="GO:0055085">
    <property type="term" value="P:transmembrane transport"/>
    <property type="evidence" value="ECO:0007669"/>
    <property type="project" value="InterPro"/>
</dbReference>
<protein>
    <recommendedName>
        <fullName evidence="11">Transporter</fullName>
    </recommendedName>
</protein>
<feature type="transmembrane region" description="Helical" evidence="8">
    <location>
        <begin position="63"/>
        <end position="82"/>
    </location>
</feature>
<evidence type="ECO:0000256" key="4">
    <source>
        <dbReference type="ARBA" id="ARBA00022475"/>
    </source>
</evidence>
<dbReference type="Gene3D" id="1.20.1530.20">
    <property type="match status" value="2"/>
</dbReference>
<keyword evidence="5 8" id="KW-0812">Transmembrane</keyword>
<feature type="transmembrane region" description="Helical" evidence="8">
    <location>
        <begin position="298"/>
        <end position="316"/>
    </location>
</feature>
<evidence type="ECO:0008006" key="11">
    <source>
        <dbReference type="Google" id="ProtNLM"/>
    </source>
</evidence>
<evidence type="ECO:0000256" key="5">
    <source>
        <dbReference type="ARBA" id="ARBA00022692"/>
    </source>
</evidence>
<proteinExistence type="inferred from homology"/>
<keyword evidence="3" id="KW-0813">Transport</keyword>
<reference evidence="9 10" key="1">
    <citation type="journal article" date="2016" name="Nat. Commun.">
        <title>Thousands of microbial genomes shed light on interconnected biogeochemical processes in an aquifer system.</title>
        <authorList>
            <person name="Anantharaman K."/>
            <person name="Brown C.T."/>
            <person name="Hug L.A."/>
            <person name="Sharon I."/>
            <person name="Castelle C.J."/>
            <person name="Probst A.J."/>
            <person name="Thomas B.C."/>
            <person name="Singh A."/>
            <person name="Wilkins M.J."/>
            <person name="Karaoz U."/>
            <person name="Brodie E.L."/>
            <person name="Williams K.H."/>
            <person name="Hubbard S.S."/>
            <person name="Banfield J.F."/>
        </authorList>
    </citation>
    <scope>NUCLEOTIDE SEQUENCE [LARGE SCALE GENOMIC DNA]</scope>
</reference>
<feature type="transmembrane region" description="Helical" evidence="8">
    <location>
        <begin position="179"/>
        <end position="200"/>
    </location>
</feature>
<comment type="subcellular location">
    <subcellularLocation>
        <location evidence="1">Cell membrane</location>
        <topology evidence="1">Multi-pass membrane protein</topology>
    </subcellularLocation>
</comment>
<evidence type="ECO:0000256" key="8">
    <source>
        <dbReference type="SAM" id="Phobius"/>
    </source>
</evidence>
<dbReference type="AlphaFoldDB" id="A0A1G2BW13"/>
<dbReference type="PANTHER" id="PTHR36838">
    <property type="entry name" value="AUXIN EFFLUX CARRIER FAMILY PROTEIN"/>
    <property type="match status" value="1"/>
</dbReference>
<evidence type="ECO:0000313" key="9">
    <source>
        <dbReference type="EMBL" id="OGY93231.1"/>
    </source>
</evidence>
<feature type="transmembrane region" description="Helical" evidence="8">
    <location>
        <begin position="34"/>
        <end position="57"/>
    </location>
</feature>
<evidence type="ECO:0000256" key="1">
    <source>
        <dbReference type="ARBA" id="ARBA00004651"/>
    </source>
</evidence>
<sequence length="317" mass="35127">MLEIFLVILPLFLIIFASAIIGKFKNLDNQWSQILNSFALNIGLPALIFSSLAKVSLTGKGDIILANSLFLLLCFLIIYILGKTTKIKTKTIKTLFICLAFGNIAYLGPPILMQIYGQKIMPEVSLIIGIHLFWIFTVGLGFLDYQLKQRQSWIGKLFHKKAPSEIITHIGIDLLKNPLLVSIFLGLLIAFSGIKLPFFLSSAIDMLAASVTPVVLVVIGLFIGQSKLGQIKDWWPAIIFTGITLLIIPGAFYYGVKIFSSDLDKYMPSLIEFAMPLAITPFALADKFDLDKKFISKAIVLSTILSIITIPIWATIL</sequence>
<evidence type="ECO:0000256" key="3">
    <source>
        <dbReference type="ARBA" id="ARBA00022448"/>
    </source>
</evidence>
<evidence type="ECO:0000256" key="6">
    <source>
        <dbReference type="ARBA" id="ARBA00022989"/>
    </source>
</evidence>